<reference evidence="1 2" key="1">
    <citation type="submission" date="2021-03" db="EMBL/GenBank/DDBJ databases">
        <title>Metabolic Capacity of the Antarctic Cyanobacterium Phormidium pseudopriestleyi that Sustains Oxygenic Photosynthesis in the Presence of Hydrogen Sulfide.</title>
        <authorList>
            <person name="Lumian J.E."/>
            <person name="Jungblut A.D."/>
            <person name="Dillon M.L."/>
            <person name="Hawes I."/>
            <person name="Doran P.T."/>
            <person name="Mackey T.J."/>
            <person name="Dick G.J."/>
            <person name="Grettenberger C.L."/>
            <person name="Sumner D.Y."/>
        </authorList>
    </citation>
    <scope>NUCLEOTIDE SEQUENCE [LARGE SCALE GENOMIC DNA]</scope>
    <source>
        <strain evidence="1 2">FRX01</strain>
    </source>
</reference>
<dbReference type="Proteomes" id="UP000664844">
    <property type="component" value="Unassembled WGS sequence"/>
</dbReference>
<dbReference type="RefSeq" id="WP_207090069.1">
    <property type="nucleotide sequence ID" value="NZ_JAFLQW010000569.1"/>
</dbReference>
<organism evidence="1 2">
    <name type="scientific">Phormidium pseudopriestleyi FRX01</name>
    <dbReference type="NCBI Taxonomy" id="1759528"/>
    <lineage>
        <taxon>Bacteria</taxon>
        <taxon>Bacillati</taxon>
        <taxon>Cyanobacteriota</taxon>
        <taxon>Cyanophyceae</taxon>
        <taxon>Oscillatoriophycideae</taxon>
        <taxon>Oscillatoriales</taxon>
        <taxon>Oscillatoriaceae</taxon>
        <taxon>Phormidium</taxon>
    </lineage>
</organism>
<name>A0ABS3FWX2_9CYAN</name>
<evidence type="ECO:0000313" key="1">
    <source>
        <dbReference type="EMBL" id="MBO0351637.1"/>
    </source>
</evidence>
<evidence type="ECO:0000313" key="2">
    <source>
        <dbReference type="Proteomes" id="UP000664844"/>
    </source>
</evidence>
<dbReference type="EMBL" id="JAFLQW010000569">
    <property type="protein sequence ID" value="MBO0351637.1"/>
    <property type="molecule type" value="Genomic_DNA"/>
</dbReference>
<keyword evidence="2" id="KW-1185">Reference proteome</keyword>
<accession>A0ABS3FWX2</accession>
<comment type="caution">
    <text evidence="1">The sequence shown here is derived from an EMBL/GenBank/DDBJ whole genome shotgun (WGS) entry which is preliminary data.</text>
</comment>
<proteinExistence type="predicted"/>
<sequence length="48" mass="5264">MNEAFTLQGVASNRIDSTGLESVGQNCHLAIKKKRSRLGLEITAYKIT</sequence>
<gene>
    <name evidence="1" type="ORF">J0895_21640</name>
</gene>
<protein>
    <submittedName>
        <fullName evidence="1">Uncharacterized protein</fullName>
    </submittedName>
</protein>